<dbReference type="InterPro" id="IPR007349">
    <property type="entry name" value="DUF418"/>
</dbReference>
<feature type="transmembrane region" description="Helical" evidence="1">
    <location>
        <begin position="38"/>
        <end position="58"/>
    </location>
</feature>
<accession>A0A2P8DP06</accession>
<dbReference type="AlphaFoldDB" id="A0A2P8DP06"/>
<comment type="caution">
    <text evidence="3">The sequence shown here is derived from an EMBL/GenBank/DDBJ whole genome shotgun (WGS) entry which is preliminary data.</text>
</comment>
<reference evidence="3 4" key="1">
    <citation type="submission" date="2018-03" db="EMBL/GenBank/DDBJ databases">
        <title>Genomic Encyclopedia of Archaeal and Bacterial Type Strains, Phase II (KMG-II): from individual species to whole genera.</title>
        <authorList>
            <person name="Goeker M."/>
        </authorList>
    </citation>
    <scope>NUCLEOTIDE SEQUENCE [LARGE SCALE GENOMIC DNA]</scope>
    <source>
        <strain evidence="3 4">DSM 45312</strain>
    </source>
</reference>
<evidence type="ECO:0000313" key="3">
    <source>
        <dbReference type="EMBL" id="PSK98950.1"/>
    </source>
</evidence>
<dbReference type="PANTHER" id="PTHR30590:SF3">
    <property type="entry name" value="HYPOTHETICAL MEMBRANE SPANNING PROTEIN"/>
    <property type="match status" value="1"/>
</dbReference>
<keyword evidence="4" id="KW-1185">Reference proteome</keyword>
<keyword evidence="1" id="KW-0812">Transmembrane</keyword>
<organism evidence="3 4">
    <name type="scientific">Murinocardiopsis flavida</name>
    <dbReference type="NCBI Taxonomy" id="645275"/>
    <lineage>
        <taxon>Bacteria</taxon>
        <taxon>Bacillati</taxon>
        <taxon>Actinomycetota</taxon>
        <taxon>Actinomycetes</taxon>
        <taxon>Streptosporangiales</taxon>
        <taxon>Nocardiopsidaceae</taxon>
        <taxon>Murinocardiopsis</taxon>
    </lineage>
</organism>
<feature type="transmembrane region" description="Helical" evidence="1">
    <location>
        <begin position="172"/>
        <end position="193"/>
    </location>
</feature>
<gene>
    <name evidence="3" type="ORF">CLV63_104174</name>
</gene>
<dbReference type="Proteomes" id="UP000240542">
    <property type="component" value="Unassembled WGS sequence"/>
</dbReference>
<evidence type="ECO:0000313" key="4">
    <source>
        <dbReference type="Proteomes" id="UP000240542"/>
    </source>
</evidence>
<feature type="transmembrane region" description="Helical" evidence="1">
    <location>
        <begin position="119"/>
        <end position="138"/>
    </location>
</feature>
<sequence length="391" mass="40556">MGIDVARGIAVLGMFVVHVGVGWEAADGSNALYPVVSGRSAALFALLAGVSIALLSGGSAPKQGKDMGVALWRVVIRGLIMLPLGTALTMLGTGVSVILAYYALFFVLAAPLLWERWKIVAGTAAVLAFAGPVVSFWLRGLATGRGSLAGPVRAVDAYDPLVGWSGEGVVDFLLTGAYPALTWMPFVLAGLAIGRLDLRAVRVRWALVGVGAVLAAAAYGAAWVALSVGGVRERLAGSFTGGIVERYGGQGLDETLSRGLPGTLPVNDWAWLVTAAPHGGSPLEIVGAGGVAMVVLGVCLLVADRLWVVLYPLAAVGALALTTYVGHVVLIWAAERGVFEGTVLWWLTSDLAVSVLVGSLVFATVWRLLVRRGPLEGPLHAVSLWAAKRIP</sequence>
<feature type="transmembrane region" description="Helical" evidence="1">
    <location>
        <begin position="205"/>
        <end position="226"/>
    </location>
</feature>
<dbReference type="OrthoDB" id="4966979at2"/>
<dbReference type="Pfam" id="PF04235">
    <property type="entry name" value="DUF418"/>
    <property type="match status" value="1"/>
</dbReference>
<feature type="transmembrane region" description="Helical" evidence="1">
    <location>
        <begin position="310"/>
        <end position="332"/>
    </location>
</feature>
<keyword evidence="1" id="KW-0472">Membrane</keyword>
<feature type="transmembrane region" description="Helical" evidence="1">
    <location>
        <begin position="7"/>
        <end position="26"/>
    </location>
</feature>
<feature type="transmembrane region" description="Helical" evidence="1">
    <location>
        <begin position="97"/>
        <end position="114"/>
    </location>
</feature>
<evidence type="ECO:0000256" key="1">
    <source>
        <dbReference type="SAM" id="Phobius"/>
    </source>
</evidence>
<feature type="transmembrane region" description="Helical" evidence="1">
    <location>
        <begin position="285"/>
        <end position="303"/>
    </location>
</feature>
<proteinExistence type="predicted"/>
<keyword evidence="1" id="KW-1133">Transmembrane helix</keyword>
<dbReference type="InterPro" id="IPR052529">
    <property type="entry name" value="Bact_Transport_Assoc"/>
</dbReference>
<dbReference type="EMBL" id="PYGA01000004">
    <property type="protein sequence ID" value="PSK98950.1"/>
    <property type="molecule type" value="Genomic_DNA"/>
</dbReference>
<name>A0A2P8DP06_9ACTN</name>
<evidence type="ECO:0000259" key="2">
    <source>
        <dbReference type="Pfam" id="PF04235"/>
    </source>
</evidence>
<dbReference type="PANTHER" id="PTHR30590">
    <property type="entry name" value="INNER MEMBRANE PROTEIN"/>
    <property type="match status" value="1"/>
</dbReference>
<feature type="transmembrane region" description="Helical" evidence="1">
    <location>
        <begin position="344"/>
        <end position="369"/>
    </location>
</feature>
<feature type="domain" description="DUF418" evidence="2">
    <location>
        <begin position="282"/>
        <end position="383"/>
    </location>
</feature>
<feature type="transmembrane region" description="Helical" evidence="1">
    <location>
        <begin position="70"/>
        <end position="91"/>
    </location>
</feature>
<protein>
    <submittedName>
        <fullName evidence="3">Putative membrane protein YeiB</fullName>
    </submittedName>
</protein>